<feature type="compositionally biased region" description="Basic and acidic residues" evidence="1">
    <location>
        <begin position="18"/>
        <end position="33"/>
    </location>
</feature>
<reference evidence="2 3" key="2">
    <citation type="submission" date="2020-05" db="EMBL/GenBank/DDBJ databases">
        <title>Draft genome sequence of Desulfovibrio sp. strainFSS-1.</title>
        <authorList>
            <person name="Shimoshige H."/>
            <person name="Kobayashi H."/>
            <person name="Maekawa T."/>
        </authorList>
    </citation>
    <scope>NUCLEOTIDE SEQUENCE [LARGE SCALE GENOMIC DNA]</scope>
    <source>
        <strain evidence="2 3">SIID29052-01</strain>
    </source>
</reference>
<dbReference type="Pfam" id="PF08901">
    <property type="entry name" value="DUF1847"/>
    <property type="match status" value="1"/>
</dbReference>
<dbReference type="AlphaFoldDB" id="A0A6V8LNA3"/>
<protein>
    <recommendedName>
        <fullName evidence="4">Metal-binding protein</fullName>
    </recommendedName>
</protein>
<sequence>MSGPGAVRAAAHAARRPAPPDREEYPVPDHAPEDQPASPLPACALCPHDWSARYCRDAKGKAPANCPSLRLRQKAGEALEATLSPEHLEFARQASLQEAEGYAGRQEGYAAVRPLKPRIVEIVEFARRMGYQTLGLAFCIGLRKEAEVVHRVFETNGFRVASVACKAGAAPKSALGLEACDQVDPNAARETMCNPVFQARALDASGSQFNVLLGLCVGHDSLLLKEAKAPCTVLAVKDRLLGHNPLAAVHQIDAYYRYLKHPLE</sequence>
<comment type="caution">
    <text evidence="2">The sequence shown here is derived from an EMBL/GenBank/DDBJ whole genome shotgun (WGS) entry which is preliminary data.</text>
</comment>
<dbReference type="EMBL" id="BLTE01000003">
    <property type="protein sequence ID" value="GFK93154.1"/>
    <property type="molecule type" value="Genomic_DNA"/>
</dbReference>
<proteinExistence type="predicted"/>
<evidence type="ECO:0000256" key="1">
    <source>
        <dbReference type="SAM" id="MobiDB-lite"/>
    </source>
</evidence>
<name>A0A6V8LNA3_9BACT</name>
<dbReference type="RefSeq" id="WP_173081903.1">
    <property type="nucleotide sequence ID" value="NZ_BLTE01000003.1"/>
</dbReference>
<accession>A0A6V8LNA3</accession>
<dbReference type="Proteomes" id="UP000494245">
    <property type="component" value="Unassembled WGS sequence"/>
</dbReference>
<feature type="region of interest" description="Disordered" evidence="1">
    <location>
        <begin position="1"/>
        <end position="37"/>
    </location>
</feature>
<reference evidence="2 3" key="1">
    <citation type="submission" date="2020-04" db="EMBL/GenBank/DDBJ databases">
        <authorList>
            <consortium name="Desulfovibrio sp. FSS-1 genome sequencing consortium"/>
            <person name="Shimoshige H."/>
            <person name="Kobayashi H."/>
            <person name="Maekawa T."/>
        </authorList>
    </citation>
    <scope>NUCLEOTIDE SEQUENCE [LARGE SCALE GENOMIC DNA]</scope>
    <source>
        <strain evidence="2 3">SIID29052-01</strain>
    </source>
</reference>
<evidence type="ECO:0000313" key="3">
    <source>
        <dbReference type="Proteomes" id="UP000494245"/>
    </source>
</evidence>
<organism evidence="2 3">
    <name type="scientific">Fundidesulfovibrio magnetotacticus</name>
    <dbReference type="NCBI Taxonomy" id="2730080"/>
    <lineage>
        <taxon>Bacteria</taxon>
        <taxon>Pseudomonadati</taxon>
        <taxon>Thermodesulfobacteriota</taxon>
        <taxon>Desulfovibrionia</taxon>
        <taxon>Desulfovibrionales</taxon>
        <taxon>Desulfovibrionaceae</taxon>
        <taxon>Fundidesulfovibrio</taxon>
    </lineage>
</organism>
<dbReference type="InterPro" id="IPR014997">
    <property type="entry name" value="DUF1847"/>
</dbReference>
<gene>
    <name evidence="2" type="ORF">NNJEOMEG_00985</name>
</gene>
<evidence type="ECO:0000313" key="2">
    <source>
        <dbReference type="EMBL" id="GFK93154.1"/>
    </source>
</evidence>
<keyword evidence="3" id="KW-1185">Reference proteome</keyword>
<feature type="compositionally biased region" description="Low complexity" evidence="1">
    <location>
        <begin position="1"/>
        <end position="12"/>
    </location>
</feature>
<evidence type="ECO:0008006" key="4">
    <source>
        <dbReference type="Google" id="ProtNLM"/>
    </source>
</evidence>